<protein>
    <submittedName>
        <fullName evidence="1">Uncharacterized protein</fullName>
    </submittedName>
</protein>
<evidence type="ECO:0000313" key="1">
    <source>
        <dbReference type="EMBL" id="XAY05240.1"/>
    </source>
</evidence>
<dbReference type="EMBL" id="CP114014">
    <property type="protein sequence ID" value="XAY05240.1"/>
    <property type="molecule type" value="Genomic_DNA"/>
</dbReference>
<gene>
    <name evidence="1" type="ORF">DSM112329_02085</name>
</gene>
<reference evidence="1" key="1">
    <citation type="submission" date="2022-12" db="EMBL/GenBank/DDBJ databases">
        <title>Paraconexibacter alkalitolerans sp. nov. and Baekduia alba sp. nov., isolated from soil and emended description of the genera Paraconexibacter (Chun et al., 2020) and Baekduia (An et al., 2020).</title>
        <authorList>
            <person name="Vieira S."/>
            <person name="Huber K.J."/>
            <person name="Geppert A."/>
            <person name="Wolf J."/>
            <person name="Neumann-Schaal M."/>
            <person name="Muesken M."/>
            <person name="Overmann J."/>
        </authorList>
    </citation>
    <scope>NUCLEOTIDE SEQUENCE</scope>
    <source>
        <strain evidence="1">AEG42_29</strain>
    </source>
</reference>
<proteinExistence type="predicted"/>
<dbReference type="KEGG" id="parq:DSM112329_02085"/>
<organism evidence="1">
    <name type="scientific">Paraconexibacter sp. AEG42_29</name>
    <dbReference type="NCBI Taxonomy" id="2997339"/>
    <lineage>
        <taxon>Bacteria</taxon>
        <taxon>Bacillati</taxon>
        <taxon>Actinomycetota</taxon>
        <taxon>Thermoleophilia</taxon>
        <taxon>Solirubrobacterales</taxon>
        <taxon>Paraconexibacteraceae</taxon>
        <taxon>Paraconexibacter</taxon>
    </lineage>
</organism>
<sequence>MHKGTGQRYHSTLRRGDGVLVRLEGGSYNTVGGPVPRVPHDIAHLVVERGLGVDRGLWGVLAAGGLVQNASFVQGRLPPHAKRQAGAVSDAAGEQLRQAEVLVRLCADVAAAGVPRDLTALRRTVGERWWSPALTPDALGDVRRELHTAARAWDELAPGEALELAWRGTT</sequence>
<dbReference type="AlphaFoldDB" id="A0AAU7AUF4"/>
<accession>A0AAU7AUF4</accession>
<name>A0AAU7AUF4_9ACTN</name>